<evidence type="ECO:0000313" key="9">
    <source>
        <dbReference type="Proteomes" id="UP000516437"/>
    </source>
</evidence>
<comment type="similarity">
    <text evidence="7">Belongs to the bacterial ribosomal protein bS18 family.</text>
</comment>
<dbReference type="Gene3D" id="4.10.640.10">
    <property type="entry name" value="Ribosomal protein S18"/>
    <property type="match status" value="1"/>
</dbReference>
<keyword evidence="2" id="KW-0694">RNA-binding</keyword>
<dbReference type="Pfam" id="PF01084">
    <property type="entry name" value="Ribosomal_S18"/>
    <property type="match status" value="1"/>
</dbReference>
<evidence type="ECO:0000256" key="2">
    <source>
        <dbReference type="ARBA" id="ARBA00022884"/>
    </source>
</evidence>
<dbReference type="InterPro" id="IPR001648">
    <property type="entry name" value="Ribosomal_bS18"/>
</dbReference>
<dbReference type="NCBIfam" id="TIGR00165">
    <property type="entry name" value="S18"/>
    <property type="match status" value="1"/>
</dbReference>
<dbReference type="OrthoDB" id="21463at2759"/>
<evidence type="ECO:0000256" key="4">
    <source>
        <dbReference type="ARBA" id="ARBA00023274"/>
    </source>
</evidence>
<evidence type="ECO:0000256" key="7">
    <source>
        <dbReference type="RuleBase" id="RU003910"/>
    </source>
</evidence>
<accession>A0A6A1UNG9</accession>
<keyword evidence="1" id="KW-0699">rRNA-binding</keyword>
<evidence type="ECO:0000256" key="6">
    <source>
        <dbReference type="ARBA" id="ARBA00035368"/>
    </source>
</evidence>
<dbReference type="EMBL" id="RXIC02000068">
    <property type="protein sequence ID" value="KAB1201438.1"/>
    <property type="molecule type" value="Genomic_DNA"/>
</dbReference>
<dbReference type="PANTHER" id="PTHR13479">
    <property type="entry name" value="30S RIBOSOMAL PROTEIN S18"/>
    <property type="match status" value="1"/>
</dbReference>
<evidence type="ECO:0000256" key="3">
    <source>
        <dbReference type="ARBA" id="ARBA00022980"/>
    </source>
</evidence>
<dbReference type="InterPro" id="IPR036870">
    <property type="entry name" value="Ribosomal_bS18_sf"/>
</dbReference>
<evidence type="ECO:0000313" key="8">
    <source>
        <dbReference type="EMBL" id="KAB1201438.1"/>
    </source>
</evidence>
<dbReference type="GO" id="GO:0070181">
    <property type="term" value="F:small ribosomal subunit rRNA binding"/>
    <property type="evidence" value="ECO:0007669"/>
    <property type="project" value="TreeGrafter"/>
</dbReference>
<sequence length="270" mass="30778">MKIVHFAFRSCQNGLFRGFSRPHIARTLCSNAPAGMGIDDDRKSNSFESTDEFERRIFGETSGDNTKSVSFFEKLDRLGKGRDRLGSRTRDGSNSPMMDGLDESFNTLSDGMDGKLQNAATYFQYDPEEIMKDDYTFRPDMNFKPGMTYEVKDLDLRKPGVWKPAKRHEFEVTTKEALRKADFRNVRFLANFLTEAGIIIKRSKTGISAKAQRKVAREIKTARAFGLMPFTTMGTKSFVFGKTMENRDEDFEYEIYDSHMGADADGRDSL</sequence>
<dbReference type="PANTHER" id="PTHR13479:SF65">
    <property type="entry name" value="F10K1.8 PROTEIN"/>
    <property type="match status" value="1"/>
</dbReference>
<dbReference type="Proteomes" id="UP000516437">
    <property type="component" value="Unassembled WGS sequence"/>
</dbReference>
<keyword evidence="9" id="KW-1185">Reference proteome</keyword>
<comment type="caution">
    <text evidence="8">The sequence shown here is derived from an EMBL/GenBank/DDBJ whole genome shotgun (WGS) entry which is preliminary data.</text>
</comment>
<dbReference type="SUPFAM" id="SSF46911">
    <property type="entry name" value="Ribosomal protein S18"/>
    <property type="match status" value="1"/>
</dbReference>
<keyword evidence="4 7" id="KW-0687">Ribonucleoprotein</keyword>
<protein>
    <recommendedName>
        <fullName evidence="5">Small ribosomal subunit protein bS18c</fullName>
    </recommendedName>
    <alternativeName>
        <fullName evidence="6">30S ribosomal protein S18, chloroplastic</fullName>
    </alternativeName>
</protein>
<dbReference type="AlphaFoldDB" id="A0A6A1UNG9"/>
<keyword evidence="3 7" id="KW-0689">Ribosomal protein</keyword>
<proteinExistence type="inferred from homology"/>
<reference evidence="8 9" key="1">
    <citation type="journal article" date="2019" name="Plant Biotechnol. J.">
        <title>The red bayberry genome and genetic basis of sex determination.</title>
        <authorList>
            <person name="Jia H.M."/>
            <person name="Jia H.J."/>
            <person name="Cai Q.L."/>
            <person name="Wang Y."/>
            <person name="Zhao H.B."/>
            <person name="Yang W.F."/>
            <person name="Wang G.Y."/>
            <person name="Li Y.H."/>
            <person name="Zhan D.L."/>
            <person name="Shen Y.T."/>
            <person name="Niu Q.F."/>
            <person name="Chang L."/>
            <person name="Qiu J."/>
            <person name="Zhao L."/>
            <person name="Xie H.B."/>
            <person name="Fu W.Y."/>
            <person name="Jin J."/>
            <person name="Li X.W."/>
            <person name="Jiao Y."/>
            <person name="Zhou C.C."/>
            <person name="Tu T."/>
            <person name="Chai C.Y."/>
            <person name="Gao J.L."/>
            <person name="Fan L.J."/>
            <person name="van de Weg E."/>
            <person name="Wang J.Y."/>
            <person name="Gao Z.S."/>
        </authorList>
    </citation>
    <scope>NUCLEOTIDE SEQUENCE [LARGE SCALE GENOMIC DNA]</scope>
    <source>
        <tissue evidence="8">Leaves</tissue>
    </source>
</reference>
<evidence type="ECO:0000256" key="1">
    <source>
        <dbReference type="ARBA" id="ARBA00022730"/>
    </source>
</evidence>
<dbReference type="GO" id="GO:0003735">
    <property type="term" value="F:structural constituent of ribosome"/>
    <property type="evidence" value="ECO:0007669"/>
    <property type="project" value="InterPro"/>
</dbReference>
<dbReference type="GO" id="GO:0006412">
    <property type="term" value="P:translation"/>
    <property type="evidence" value="ECO:0007669"/>
    <property type="project" value="InterPro"/>
</dbReference>
<organism evidence="8 9">
    <name type="scientific">Morella rubra</name>
    <name type="common">Chinese bayberry</name>
    <dbReference type="NCBI Taxonomy" id="262757"/>
    <lineage>
        <taxon>Eukaryota</taxon>
        <taxon>Viridiplantae</taxon>
        <taxon>Streptophyta</taxon>
        <taxon>Embryophyta</taxon>
        <taxon>Tracheophyta</taxon>
        <taxon>Spermatophyta</taxon>
        <taxon>Magnoliopsida</taxon>
        <taxon>eudicotyledons</taxon>
        <taxon>Gunneridae</taxon>
        <taxon>Pentapetalae</taxon>
        <taxon>rosids</taxon>
        <taxon>fabids</taxon>
        <taxon>Fagales</taxon>
        <taxon>Myricaceae</taxon>
        <taxon>Morella</taxon>
    </lineage>
</organism>
<dbReference type="FunFam" id="4.10.640.10:FF:000009">
    <property type="entry name" value="Ribosomal protein S18"/>
    <property type="match status" value="1"/>
</dbReference>
<dbReference type="PRINTS" id="PR00974">
    <property type="entry name" value="RIBOSOMALS18"/>
</dbReference>
<name>A0A6A1UNG9_9ROSI</name>
<dbReference type="GO" id="GO:0005763">
    <property type="term" value="C:mitochondrial small ribosomal subunit"/>
    <property type="evidence" value="ECO:0007669"/>
    <property type="project" value="TreeGrafter"/>
</dbReference>
<evidence type="ECO:0000256" key="5">
    <source>
        <dbReference type="ARBA" id="ARBA00035266"/>
    </source>
</evidence>
<gene>
    <name evidence="8" type="ORF">CJ030_MR0G003728</name>
</gene>